<protein>
    <submittedName>
        <fullName evidence="1">Uncharacterized protein</fullName>
    </submittedName>
</protein>
<comment type="caution">
    <text evidence="1">The sequence shown here is derived from an EMBL/GenBank/DDBJ whole genome shotgun (WGS) entry which is preliminary data.</text>
</comment>
<dbReference type="Proteomes" id="UP000215914">
    <property type="component" value="Unassembled WGS sequence"/>
</dbReference>
<sequence length="52" mass="6161">MGKPPLIMNRVWVIKNELVKTFFQLRGNPHDNYANERQTTFSENNLKLNNQT</sequence>
<proteinExistence type="predicted"/>
<evidence type="ECO:0000313" key="1">
    <source>
        <dbReference type="EMBL" id="KAF5769184.1"/>
    </source>
</evidence>
<accession>A0A9K3E9T9</accession>
<reference evidence="1" key="2">
    <citation type="submission" date="2020-06" db="EMBL/GenBank/DDBJ databases">
        <title>Helianthus annuus Genome sequencing and assembly Release 2.</title>
        <authorList>
            <person name="Gouzy J."/>
            <person name="Langlade N."/>
            <person name="Munos S."/>
        </authorList>
    </citation>
    <scope>NUCLEOTIDE SEQUENCE</scope>
    <source>
        <tissue evidence="1">Leaves</tissue>
    </source>
</reference>
<evidence type="ECO:0000313" key="2">
    <source>
        <dbReference type="Proteomes" id="UP000215914"/>
    </source>
</evidence>
<name>A0A9K3E9T9_HELAN</name>
<dbReference type="AlphaFoldDB" id="A0A9K3E9T9"/>
<keyword evidence="2" id="KW-1185">Reference proteome</keyword>
<dbReference type="EMBL" id="MNCJ02000329">
    <property type="protein sequence ID" value="KAF5769184.1"/>
    <property type="molecule type" value="Genomic_DNA"/>
</dbReference>
<reference evidence="1" key="1">
    <citation type="journal article" date="2017" name="Nature">
        <title>The sunflower genome provides insights into oil metabolism, flowering and Asterid evolution.</title>
        <authorList>
            <person name="Badouin H."/>
            <person name="Gouzy J."/>
            <person name="Grassa C.J."/>
            <person name="Murat F."/>
            <person name="Staton S.E."/>
            <person name="Cottret L."/>
            <person name="Lelandais-Briere C."/>
            <person name="Owens G.L."/>
            <person name="Carrere S."/>
            <person name="Mayjonade B."/>
            <person name="Legrand L."/>
            <person name="Gill N."/>
            <person name="Kane N.C."/>
            <person name="Bowers J.E."/>
            <person name="Hubner S."/>
            <person name="Bellec A."/>
            <person name="Berard A."/>
            <person name="Berges H."/>
            <person name="Blanchet N."/>
            <person name="Boniface M.C."/>
            <person name="Brunel D."/>
            <person name="Catrice O."/>
            <person name="Chaidir N."/>
            <person name="Claudel C."/>
            <person name="Donnadieu C."/>
            <person name="Faraut T."/>
            <person name="Fievet G."/>
            <person name="Helmstetter N."/>
            <person name="King M."/>
            <person name="Knapp S.J."/>
            <person name="Lai Z."/>
            <person name="Le Paslier M.C."/>
            <person name="Lippi Y."/>
            <person name="Lorenzon L."/>
            <person name="Mandel J.R."/>
            <person name="Marage G."/>
            <person name="Marchand G."/>
            <person name="Marquand E."/>
            <person name="Bret-Mestries E."/>
            <person name="Morien E."/>
            <person name="Nambeesan S."/>
            <person name="Nguyen T."/>
            <person name="Pegot-Espagnet P."/>
            <person name="Pouilly N."/>
            <person name="Raftis F."/>
            <person name="Sallet E."/>
            <person name="Schiex T."/>
            <person name="Thomas J."/>
            <person name="Vandecasteele C."/>
            <person name="Vares D."/>
            <person name="Vear F."/>
            <person name="Vautrin S."/>
            <person name="Crespi M."/>
            <person name="Mangin B."/>
            <person name="Burke J.M."/>
            <person name="Salse J."/>
            <person name="Munos S."/>
            <person name="Vincourt P."/>
            <person name="Rieseberg L.H."/>
            <person name="Langlade N.B."/>
        </authorList>
    </citation>
    <scope>NUCLEOTIDE SEQUENCE</scope>
    <source>
        <tissue evidence="1">Leaves</tissue>
    </source>
</reference>
<organism evidence="1 2">
    <name type="scientific">Helianthus annuus</name>
    <name type="common">Common sunflower</name>
    <dbReference type="NCBI Taxonomy" id="4232"/>
    <lineage>
        <taxon>Eukaryota</taxon>
        <taxon>Viridiplantae</taxon>
        <taxon>Streptophyta</taxon>
        <taxon>Embryophyta</taxon>
        <taxon>Tracheophyta</taxon>
        <taxon>Spermatophyta</taxon>
        <taxon>Magnoliopsida</taxon>
        <taxon>eudicotyledons</taxon>
        <taxon>Gunneridae</taxon>
        <taxon>Pentapetalae</taxon>
        <taxon>asterids</taxon>
        <taxon>campanulids</taxon>
        <taxon>Asterales</taxon>
        <taxon>Asteraceae</taxon>
        <taxon>Asteroideae</taxon>
        <taxon>Heliantheae alliance</taxon>
        <taxon>Heliantheae</taxon>
        <taxon>Helianthus</taxon>
    </lineage>
</organism>
<gene>
    <name evidence="1" type="ORF">HanXRQr2_Chr14g0645321</name>
</gene>
<dbReference type="Gramene" id="mRNA:HanXRQr2_Chr14g0645321">
    <property type="protein sequence ID" value="CDS:HanXRQr2_Chr14g0645321.1"/>
    <property type="gene ID" value="HanXRQr2_Chr14g0645321"/>
</dbReference>